<name>A0A8S5R8W3_9VIRU</name>
<reference evidence="2" key="1">
    <citation type="journal article" date="2021" name="Proc. Natl. Acad. Sci. U.S.A.">
        <title>A Catalog of Tens of Thousands of Viruses from Human Metagenomes Reveals Hidden Associations with Chronic Diseases.</title>
        <authorList>
            <person name="Tisza M.J."/>
            <person name="Buck C.B."/>
        </authorList>
    </citation>
    <scope>NUCLEOTIDE SEQUENCE</scope>
    <source>
        <strain evidence="2">CtLGd4</strain>
    </source>
</reference>
<protein>
    <recommendedName>
        <fullName evidence="1">Glycine-rich domain-containing protein</fullName>
    </recommendedName>
</protein>
<accession>A0A8S5R8W3</accession>
<dbReference type="EMBL" id="BK015837">
    <property type="protein sequence ID" value="DAE27404.1"/>
    <property type="molecule type" value="Genomic_DNA"/>
</dbReference>
<evidence type="ECO:0000313" key="2">
    <source>
        <dbReference type="EMBL" id="DAE27404.1"/>
    </source>
</evidence>
<dbReference type="Pfam" id="PF21722">
    <property type="entry name" value="Gly_rich_2"/>
    <property type="match status" value="1"/>
</dbReference>
<proteinExistence type="predicted"/>
<organism evidence="2">
    <name type="scientific">virus sp. ctLGd4</name>
    <dbReference type="NCBI Taxonomy" id="2826800"/>
    <lineage>
        <taxon>Viruses</taxon>
    </lineage>
</organism>
<evidence type="ECO:0000259" key="1">
    <source>
        <dbReference type="Pfam" id="PF21722"/>
    </source>
</evidence>
<dbReference type="InterPro" id="IPR049304">
    <property type="entry name" value="Gly_rich_dom"/>
</dbReference>
<sequence length="239" mass="24992">MAELNKIIHIRKGSTEQTVKLYTTQEEAGDAYSYIKVDGVQAYIPLGDENDSRATLGRVKEHTGSKFAILASGKLPYHMDSYTNAGTYTWTCPAGVTKARVTIAGGGGGGLATRWGYIGVYTIYTGAIGGTGGMTTTTINVIPNRTYTVVVGEGGKPYVSTNTNDSVADRYADTGGVSSFDSTSVQGGTGGYFLMRDTSFHDGITYGSGGAGGNTWDTGANAGGTGWVYVEYGGDIQNE</sequence>
<feature type="domain" description="Glycine-rich" evidence="1">
    <location>
        <begin position="83"/>
        <end position="226"/>
    </location>
</feature>